<reference evidence="1" key="2">
    <citation type="journal article" date="2024" name="Plant">
        <title>Genomic evolution and insights into agronomic trait innovations of Sesamum species.</title>
        <authorList>
            <person name="Miao H."/>
            <person name="Wang L."/>
            <person name="Qu L."/>
            <person name="Liu H."/>
            <person name="Sun Y."/>
            <person name="Le M."/>
            <person name="Wang Q."/>
            <person name="Wei S."/>
            <person name="Zheng Y."/>
            <person name="Lin W."/>
            <person name="Duan Y."/>
            <person name="Cao H."/>
            <person name="Xiong S."/>
            <person name="Wang X."/>
            <person name="Wei L."/>
            <person name="Li C."/>
            <person name="Ma Q."/>
            <person name="Ju M."/>
            <person name="Zhao R."/>
            <person name="Li G."/>
            <person name="Mu C."/>
            <person name="Tian Q."/>
            <person name="Mei H."/>
            <person name="Zhang T."/>
            <person name="Gao T."/>
            <person name="Zhang H."/>
        </authorList>
    </citation>
    <scope>NUCLEOTIDE SEQUENCE</scope>
    <source>
        <strain evidence="1">KEN1</strain>
    </source>
</reference>
<proteinExistence type="predicted"/>
<dbReference type="EMBL" id="JACGWN010000008">
    <property type="protein sequence ID" value="KAL0440407.1"/>
    <property type="molecule type" value="Genomic_DNA"/>
</dbReference>
<dbReference type="AlphaFoldDB" id="A0AAW2WFK7"/>
<accession>A0AAW2WFK7</accession>
<organism evidence="1">
    <name type="scientific">Sesamum latifolium</name>
    <dbReference type="NCBI Taxonomy" id="2727402"/>
    <lineage>
        <taxon>Eukaryota</taxon>
        <taxon>Viridiplantae</taxon>
        <taxon>Streptophyta</taxon>
        <taxon>Embryophyta</taxon>
        <taxon>Tracheophyta</taxon>
        <taxon>Spermatophyta</taxon>
        <taxon>Magnoliopsida</taxon>
        <taxon>eudicotyledons</taxon>
        <taxon>Gunneridae</taxon>
        <taxon>Pentapetalae</taxon>
        <taxon>asterids</taxon>
        <taxon>lamiids</taxon>
        <taxon>Lamiales</taxon>
        <taxon>Pedaliaceae</taxon>
        <taxon>Sesamum</taxon>
    </lineage>
</organism>
<name>A0AAW2WFK7_9LAMI</name>
<comment type="caution">
    <text evidence="1">The sequence shown here is derived from an EMBL/GenBank/DDBJ whole genome shotgun (WGS) entry which is preliminary data.</text>
</comment>
<protein>
    <submittedName>
        <fullName evidence="1">Uncharacterized protein</fullName>
    </submittedName>
</protein>
<evidence type="ECO:0000313" key="1">
    <source>
        <dbReference type="EMBL" id="KAL0440407.1"/>
    </source>
</evidence>
<reference evidence="1" key="1">
    <citation type="submission" date="2020-06" db="EMBL/GenBank/DDBJ databases">
        <authorList>
            <person name="Li T."/>
            <person name="Hu X."/>
            <person name="Zhang T."/>
            <person name="Song X."/>
            <person name="Zhang H."/>
            <person name="Dai N."/>
            <person name="Sheng W."/>
            <person name="Hou X."/>
            <person name="Wei L."/>
        </authorList>
    </citation>
    <scope>NUCLEOTIDE SEQUENCE</scope>
    <source>
        <strain evidence="1">KEN1</strain>
        <tissue evidence="1">Leaf</tissue>
    </source>
</reference>
<sequence>MCEIECFTLKICKIISLARSLVCWEHLQDVLELNNFIWVGNDDDVQSLQCSGGNVISEYGKGDSSVTDDRMRLKHWSYNEEVIGYATVQAACDLDIGRERCKKGAYLSHFNVYWLNKENIFKSIIKGACSGVLKPALPV</sequence>
<gene>
    <name evidence="1" type="ORF">Slati_2523700</name>
</gene>